<keyword evidence="1" id="KW-0813">Transport</keyword>
<dbReference type="PRINTS" id="PR00421">
    <property type="entry name" value="THIOREDOXIN"/>
</dbReference>
<dbReference type="Pfam" id="PF00085">
    <property type="entry name" value="Thioredoxin"/>
    <property type="match status" value="1"/>
</dbReference>
<dbReference type="Gene3D" id="3.40.30.10">
    <property type="entry name" value="Glutaredoxin"/>
    <property type="match status" value="1"/>
</dbReference>
<evidence type="ECO:0000256" key="2">
    <source>
        <dbReference type="ARBA" id="ARBA00022982"/>
    </source>
</evidence>
<evidence type="ECO:0000256" key="3">
    <source>
        <dbReference type="ARBA" id="ARBA00023157"/>
    </source>
</evidence>
<dbReference type="InterPro" id="IPR013766">
    <property type="entry name" value="Thioredoxin_domain"/>
</dbReference>
<dbReference type="PANTHER" id="PTHR45663:SF11">
    <property type="entry name" value="GEO12009P1"/>
    <property type="match status" value="1"/>
</dbReference>
<gene>
    <name evidence="6" type="ORF">MNBD_BACTEROID05-1324</name>
</gene>
<keyword evidence="2" id="KW-0249">Electron transport</keyword>
<dbReference type="InterPro" id="IPR036249">
    <property type="entry name" value="Thioredoxin-like_sf"/>
</dbReference>
<dbReference type="InterPro" id="IPR005746">
    <property type="entry name" value="Thioredoxin"/>
</dbReference>
<accession>A0A3B0TYI7</accession>
<dbReference type="PROSITE" id="PS00194">
    <property type="entry name" value="THIOREDOXIN_1"/>
    <property type="match status" value="1"/>
</dbReference>
<dbReference type="GO" id="GO:0015035">
    <property type="term" value="F:protein-disulfide reductase activity"/>
    <property type="evidence" value="ECO:0007669"/>
    <property type="project" value="InterPro"/>
</dbReference>
<dbReference type="NCBIfam" id="TIGR01068">
    <property type="entry name" value="thioredoxin"/>
    <property type="match status" value="1"/>
</dbReference>
<dbReference type="PIRSF" id="PIRSF000077">
    <property type="entry name" value="Thioredoxin"/>
    <property type="match status" value="1"/>
</dbReference>
<feature type="domain" description="Thioredoxin" evidence="5">
    <location>
        <begin position="1"/>
        <end position="106"/>
    </location>
</feature>
<keyword evidence="3" id="KW-1015">Disulfide bond</keyword>
<dbReference type="GO" id="GO:0005737">
    <property type="term" value="C:cytoplasm"/>
    <property type="evidence" value="ECO:0007669"/>
    <property type="project" value="TreeGrafter"/>
</dbReference>
<protein>
    <submittedName>
        <fullName evidence="6">Thioredoxin</fullName>
    </submittedName>
</protein>
<dbReference type="FunFam" id="3.40.30.10:FF:000001">
    <property type="entry name" value="Thioredoxin"/>
    <property type="match status" value="1"/>
</dbReference>
<evidence type="ECO:0000256" key="4">
    <source>
        <dbReference type="ARBA" id="ARBA00023284"/>
    </source>
</evidence>
<dbReference type="AlphaFoldDB" id="A0A3B0TYI7"/>
<sequence>MALLTLTEKNFDSEVLKSDLPVLVDFWAEWCGPCKMVSPIVDEISTELEGKLKVGKVNVDEAQTLAQKYNVMSIPTLFVFKGGEVVEQIIGAMSKDQLLEKINGKI</sequence>
<evidence type="ECO:0000313" key="6">
    <source>
        <dbReference type="EMBL" id="VAW13604.1"/>
    </source>
</evidence>
<organism evidence="6">
    <name type="scientific">hydrothermal vent metagenome</name>
    <dbReference type="NCBI Taxonomy" id="652676"/>
    <lineage>
        <taxon>unclassified sequences</taxon>
        <taxon>metagenomes</taxon>
        <taxon>ecological metagenomes</taxon>
    </lineage>
</organism>
<dbReference type="SUPFAM" id="SSF52833">
    <property type="entry name" value="Thioredoxin-like"/>
    <property type="match status" value="1"/>
</dbReference>
<dbReference type="PROSITE" id="PS51352">
    <property type="entry name" value="THIOREDOXIN_2"/>
    <property type="match status" value="1"/>
</dbReference>
<reference evidence="6" key="1">
    <citation type="submission" date="2018-06" db="EMBL/GenBank/DDBJ databases">
        <authorList>
            <person name="Zhirakovskaya E."/>
        </authorList>
    </citation>
    <scope>NUCLEOTIDE SEQUENCE</scope>
</reference>
<evidence type="ECO:0000256" key="1">
    <source>
        <dbReference type="ARBA" id="ARBA00022448"/>
    </source>
</evidence>
<evidence type="ECO:0000259" key="5">
    <source>
        <dbReference type="PROSITE" id="PS51352"/>
    </source>
</evidence>
<name>A0A3B0TYI7_9ZZZZ</name>
<dbReference type="CDD" id="cd02947">
    <property type="entry name" value="TRX_family"/>
    <property type="match status" value="1"/>
</dbReference>
<proteinExistence type="predicted"/>
<dbReference type="PANTHER" id="PTHR45663">
    <property type="entry name" value="GEO12009P1"/>
    <property type="match status" value="1"/>
</dbReference>
<dbReference type="InterPro" id="IPR017937">
    <property type="entry name" value="Thioredoxin_CS"/>
</dbReference>
<keyword evidence="4" id="KW-0676">Redox-active center</keyword>
<dbReference type="EMBL" id="UOEN01000179">
    <property type="protein sequence ID" value="VAW13604.1"/>
    <property type="molecule type" value="Genomic_DNA"/>
</dbReference>